<dbReference type="CDD" id="cd04301">
    <property type="entry name" value="NAT_SF"/>
    <property type="match status" value="1"/>
</dbReference>
<dbReference type="Gene3D" id="3.40.630.30">
    <property type="match status" value="1"/>
</dbReference>
<dbReference type="InterPro" id="IPR000182">
    <property type="entry name" value="GNAT_dom"/>
</dbReference>
<keyword evidence="3" id="KW-1185">Reference proteome</keyword>
<dbReference type="PROSITE" id="PS51186">
    <property type="entry name" value="GNAT"/>
    <property type="match status" value="1"/>
</dbReference>
<gene>
    <name evidence="2" type="ORF">A0O28_0059940</name>
</gene>
<dbReference type="AlphaFoldDB" id="A0A1T3C728"/>
<proteinExistence type="predicted"/>
<accession>A0A1T3C728</accession>
<evidence type="ECO:0000313" key="2">
    <source>
        <dbReference type="EMBL" id="OPB36914.1"/>
    </source>
</evidence>
<dbReference type="OrthoDB" id="5689at2759"/>
<protein>
    <submittedName>
        <fullName evidence="2">GCN5-N-acetyltransferase</fullName>
    </submittedName>
</protein>
<dbReference type="GO" id="GO:0016747">
    <property type="term" value="F:acyltransferase activity, transferring groups other than amino-acyl groups"/>
    <property type="evidence" value="ECO:0007669"/>
    <property type="project" value="InterPro"/>
</dbReference>
<dbReference type="InterPro" id="IPR016181">
    <property type="entry name" value="Acyl_CoA_acyltransferase"/>
</dbReference>
<comment type="caution">
    <text evidence="2">The sequence shown here is derived from an EMBL/GenBank/DDBJ whole genome shotgun (WGS) entry which is preliminary data.</text>
</comment>
<evidence type="ECO:0000313" key="3">
    <source>
        <dbReference type="Proteomes" id="UP000191004"/>
    </source>
</evidence>
<feature type="domain" description="N-acetyltransferase" evidence="1">
    <location>
        <begin position="39"/>
        <end position="202"/>
    </location>
</feature>
<dbReference type="Pfam" id="PF00583">
    <property type="entry name" value="Acetyltransf_1"/>
    <property type="match status" value="1"/>
</dbReference>
<dbReference type="Proteomes" id="UP000191004">
    <property type="component" value="Unassembled WGS sequence"/>
</dbReference>
<dbReference type="SUPFAM" id="SSF55729">
    <property type="entry name" value="Acyl-CoA N-acyltransferases (Nat)"/>
    <property type="match status" value="1"/>
</dbReference>
<reference evidence="2 3" key="1">
    <citation type="submission" date="2016-04" db="EMBL/GenBank/DDBJ databases">
        <title>Multiple horizontal gene transfer events from other fungi enriched the ability of the initially mycotrophic fungus Trichoderma (Ascomycota) to feed on dead plant biomass.</title>
        <authorList>
            <person name="Atanasova L."/>
            <person name="Chenthamara K."/>
            <person name="Zhang J."/>
            <person name="Grujic M."/>
            <person name="Henrissat B."/>
            <person name="Kuo A."/>
            <person name="Aertz A."/>
            <person name="Salamov A."/>
            <person name="Lipzen A."/>
            <person name="Labutti K."/>
            <person name="Barry K."/>
            <person name="Miao Y."/>
            <person name="Rahimi M.J."/>
            <person name="Shen Q."/>
            <person name="Grigoriev I.V."/>
            <person name="Kubicek C.P."/>
            <person name="Druzhinina I.S."/>
        </authorList>
    </citation>
    <scope>NUCLEOTIDE SEQUENCE [LARGE SCALE GENOMIC DNA]</scope>
    <source>
        <strain evidence="2 3">NJAU 4742</strain>
    </source>
</reference>
<evidence type="ECO:0000259" key="1">
    <source>
        <dbReference type="PROSITE" id="PS51186"/>
    </source>
</evidence>
<dbReference type="EMBL" id="LVVK01000023">
    <property type="protein sequence ID" value="OPB36914.1"/>
    <property type="molecule type" value="Genomic_DNA"/>
</dbReference>
<keyword evidence="2" id="KW-0808">Transferase</keyword>
<organism evidence="2 3">
    <name type="scientific">Trichoderma guizhouense</name>
    <dbReference type="NCBI Taxonomy" id="1491466"/>
    <lineage>
        <taxon>Eukaryota</taxon>
        <taxon>Fungi</taxon>
        <taxon>Dikarya</taxon>
        <taxon>Ascomycota</taxon>
        <taxon>Pezizomycotina</taxon>
        <taxon>Sordariomycetes</taxon>
        <taxon>Hypocreomycetidae</taxon>
        <taxon>Hypocreales</taxon>
        <taxon>Hypocreaceae</taxon>
        <taxon>Trichoderma</taxon>
    </lineage>
</organism>
<name>A0A1T3C728_9HYPO</name>
<sequence>MSTPALSNGTEATSSTDTPRLIIEFPPAAVADDLSLISAITKLVNLVFIEAEAGIWNHGFVRTSDAEVADFIRKGQLAVAYLASPSLASEEDQGTPQKGQLAGCVYVKRASDSMCTLGMLTLDKTHQGLGLGREIFKFVEEYCLSLGCDTLGLDILVPTSYAHPLKTRMEAWYRRLGFQLVRLADFADDYPALAPLLAGPVDYRVFEKKLK</sequence>